<evidence type="ECO:0000256" key="4">
    <source>
        <dbReference type="ARBA" id="ARBA00038402"/>
    </source>
</evidence>
<sequence>KDAAAPKQHPNTQILARLTHLYRVSTALVTPDPAASQETNAAASKLSNFYINHLRSAAKKNVLRLHSEVKRTICKRCEALLIPGVSCTERIENQSKGGKKRWADVLVIECTRCGTAKRFPVGMD</sequence>
<dbReference type="PANTHER" id="PTHR14742:SF0">
    <property type="entry name" value="RIBONUCLEASE P PROTEIN SUBUNIT P21"/>
    <property type="match status" value="1"/>
</dbReference>
<reference evidence="5 6" key="1">
    <citation type="submission" date="2019-09" db="EMBL/GenBank/DDBJ databases">
        <title>Draft genome of the ectomycorrhizal ascomycete Sphaerosporella brunnea.</title>
        <authorList>
            <consortium name="DOE Joint Genome Institute"/>
            <person name="Benucci G.M."/>
            <person name="Marozzi G."/>
            <person name="Antonielli L."/>
            <person name="Sanchez S."/>
            <person name="Marco P."/>
            <person name="Wang X."/>
            <person name="Falini L.B."/>
            <person name="Barry K."/>
            <person name="Haridas S."/>
            <person name="Lipzen A."/>
            <person name="Labutti K."/>
            <person name="Grigoriev I.V."/>
            <person name="Murat C."/>
            <person name="Martin F."/>
            <person name="Albertini E."/>
            <person name="Donnini D."/>
            <person name="Bonito G."/>
        </authorList>
    </citation>
    <scope>NUCLEOTIDE SEQUENCE [LARGE SCALE GENOMIC DNA]</scope>
    <source>
        <strain evidence="5 6">Sb_GMNB300</strain>
    </source>
</reference>
<dbReference type="Gene3D" id="6.20.50.20">
    <property type="match status" value="1"/>
</dbReference>
<dbReference type="InParanoid" id="A0A5J5F0P1"/>
<comment type="caution">
    <text evidence="5">The sequence shown here is derived from an EMBL/GenBank/DDBJ whole genome shotgun (WGS) entry which is preliminary data.</text>
</comment>
<comment type="similarity">
    <text evidence="4">Belongs to the eukaryotic/archaeal RNase P protein component 4 family.</text>
</comment>
<dbReference type="OrthoDB" id="128536at2759"/>
<protein>
    <submittedName>
        <fullName evidence="5">RNAse P, Rpr2/Rpp21 subunit</fullName>
    </submittedName>
</protein>
<evidence type="ECO:0000256" key="2">
    <source>
        <dbReference type="ARBA" id="ARBA00022723"/>
    </source>
</evidence>
<evidence type="ECO:0000256" key="3">
    <source>
        <dbReference type="ARBA" id="ARBA00022833"/>
    </source>
</evidence>
<evidence type="ECO:0000313" key="6">
    <source>
        <dbReference type="Proteomes" id="UP000326924"/>
    </source>
</evidence>
<keyword evidence="2" id="KW-0479">Metal-binding</keyword>
<evidence type="ECO:0000256" key="1">
    <source>
        <dbReference type="ARBA" id="ARBA00022694"/>
    </source>
</evidence>
<organism evidence="5 6">
    <name type="scientific">Sphaerosporella brunnea</name>
    <dbReference type="NCBI Taxonomy" id="1250544"/>
    <lineage>
        <taxon>Eukaryota</taxon>
        <taxon>Fungi</taxon>
        <taxon>Dikarya</taxon>
        <taxon>Ascomycota</taxon>
        <taxon>Pezizomycotina</taxon>
        <taxon>Pezizomycetes</taxon>
        <taxon>Pezizales</taxon>
        <taxon>Pyronemataceae</taxon>
        <taxon>Sphaerosporella</taxon>
    </lineage>
</organism>
<gene>
    <name evidence="5" type="ORF">FN846DRAFT_757400</name>
</gene>
<dbReference type="GO" id="GO:0046872">
    <property type="term" value="F:metal ion binding"/>
    <property type="evidence" value="ECO:0007669"/>
    <property type="project" value="UniProtKB-KW"/>
</dbReference>
<dbReference type="FunCoup" id="A0A5J5F0P1">
    <property type="interactions" value="11"/>
</dbReference>
<dbReference type="GO" id="GO:0005655">
    <property type="term" value="C:nucleolar ribonuclease P complex"/>
    <property type="evidence" value="ECO:0007669"/>
    <property type="project" value="TreeGrafter"/>
</dbReference>
<keyword evidence="3" id="KW-0862">Zinc</keyword>
<dbReference type="Pfam" id="PF04032">
    <property type="entry name" value="Rpr2"/>
    <property type="match status" value="1"/>
</dbReference>
<dbReference type="AlphaFoldDB" id="A0A5J5F0P1"/>
<dbReference type="PANTHER" id="PTHR14742">
    <property type="entry name" value="RIBONUCLEASE P SUBUNIT P21"/>
    <property type="match status" value="1"/>
</dbReference>
<keyword evidence="1" id="KW-0819">tRNA processing</keyword>
<proteinExistence type="inferred from homology"/>
<dbReference type="InterPro" id="IPR007175">
    <property type="entry name" value="Rpr2/Snm1/Rpp21"/>
</dbReference>
<dbReference type="EMBL" id="VXIS01000060">
    <property type="protein sequence ID" value="KAA8909168.1"/>
    <property type="molecule type" value="Genomic_DNA"/>
</dbReference>
<keyword evidence="6" id="KW-1185">Reference proteome</keyword>
<feature type="non-terminal residue" evidence="5">
    <location>
        <position position="124"/>
    </location>
</feature>
<dbReference type="GO" id="GO:0008033">
    <property type="term" value="P:tRNA processing"/>
    <property type="evidence" value="ECO:0007669"/>
    <property type="project" value="UniProtKB-KW"/>
</dbReference>
<dbReference type="Proteomes" id="UP000326924">
    <property type="component" value="Unassembled WGS sequence"/>
</dbReference>
<feature type="non-terminal residue" evidence="5">
    <location>
        <position position="1"/>
    </location>
</feature>
<accession>A0A5J5F0P1</accession>
<name>A0A5J5F0P1_9PEZI</name>
<evidence type="ECO:0000313" key="5">
    <source>
        <dbReference type="EMBL" id="KAA8909168.1"/>
    </source>
</evidence>